<sequence>MHSPSRLTPALLLAGALVTFAPAQSASAAPRPATDPLCPFTDTLCLFEGENFTGERFTVKALDSEQGACVDLVDHGWGGRARSAVNTDDRNAAMFPNADCTGHPAPIAPGRTPDFSGWFTPGSVFVH</sequence>
<evidence type="ECO:0000313" key="3">
    <source>
        <dbReference type="Proteomes" id="UP000627838"/>
    </source>
</evidence>
<proteinExistence type="predicted"/>
<evidence type="ECO:0008006" key="4">
    <source>
        <dbReference type="Google" id="ProtNLM"/>
    </source>
</evidence>
<dbReference type="Pfam" id="PF03995">
    <property type="entry name" value="Inhibitor_I36"/>
    <property type="match status" value="1"/>
</dbReference>
<dbReference type="InterPro" id="IPR011024">
    <property type="entry name" value="G_crystallin-like"/>
</dbReference>
<dbReference type="SUPFAM" id="SSF49695">
    <property type="entry name" value="gamma-Crystallin-like"/>
    <property type="match status" value="1"/>
</dbReference>
<gene>
    <name evidence="2" type="ORF">H4W34_000322</name>
</gene>
<feature type="signal peptide" evidence="1">
    <location>
        <begin position="1"/>
        <end position="28"/>
    </location>
</feature>
<dbReference type="Proteomes" id="UP000627838">
    <property type="component" value="Unassembled WGS sequence"/>
</dbReference>
<organism evidence="2 3">
    <name type="scientific">Actinomadura algeriensis</name>
    <dbReference type="NCBI Taxonomy" id="1679523"/>
    <lineage>
        <taxon>Bacteria</taxon>
        <taxon>Bacillati</taxon>
        <taxon>Actinomycetota</taxon>
        <taxon>Actinomycetes</taxon>
        <taxon>Streptosporangiales</taxon>
        <taxon>Thermomonosporaceae</taxon>
        <taxon>Actinomadura</taxon>
    </lineage>
</organism>
<protein>
    <recommendedName>
        <fullName evidence="4">Peptidase inhibitor family I36</fullName>
    </recommendedName>
</protein>
<name>A0ABR9JJ50_9ACTN</name>
<accession>A0ABR9JJ50</accession>
<feature type="chain" id="PRO_5045365329" description="Peptidase inhibitor family I36" evidence="1">
    <location>
        <begin position="29"/>
        <end position="127"/>
    </location>
</feature>
<comment type="caution">
    <text evidence="2">The sequence shown here is derived from an EMBL/GenBank/DDBJ whole genome shotgun (WGS) entry which is preliminary data.</text>
</comment>
<evidence type="ECO:0000313" key="2">
    <source>
        <dbReference type="EMBL" id="MBE1530489.1"/>
    </source>
</evidence>
<dbReference type="EMBL" id="JADBDZ010000001">
    <property type="protein sequence ID" value="MBE1530489.1"/>
    <property type="molecule type" value="Genomic_DNA"/>
</dbReference>
<dbReference type="RefSeq" id="WP_192757490.1">
    <property type="nucleotide sequence ID" value="NZ_JADBDZ010000001.1"/>
</dbReference>
<reference evidence="2 3" key="1">
    <citation type="submission" date="2020-10" db="EMBL/GenBank/DDBJ databases">
        <title>Sequencing the genomes of 1000 actinobacteria strains.</title>
        <authorList>
            <person name="Klenk H.-P."/>
        </authorList>
    </citation>
    <scope>NUCLEOTIDE SEQUENCE [LARGE SCALE GENOMIC DNA]</scope>
    <source>
        <strain evidence="2 3">DSM 46744</strain>
    </source>
</reference>
<evidence type="ECO:0000256" key="1">
    <source>
        <dbReference type="SAM" id="SignalP"/>
    </source>
</evidence>
<keyword evidence="3" id="KW-1185">Reference proteome</keyword>
<keyword evidence="1" id="KW-0732">Signal</keyword>